<dbReference type="InterPro" id="IPR011990">
    <property type="entry name" value="TPR-like_helical_dom_sf"/>
</dbReference>
<dbReference type="Gene3D" id="1.10.510.10">
    <property type="entry name" value="Transferase(Phosphotransferase) domain 1"/>
    <property type="match status" value="1"/>
</dbReference>
<dbReference type="STRING" id="83449.BON30_24625"/>
<keyword evidence="3 9" id="KW-0418">Kinase</keyword>
<dbReference type="Gene3D" id="3.30.200.20">
    <property type="entry name" value="Phosphorylase Kinase, domain 1"/>
    <property type="match status" value="1"/>
</dbReference>
<evidence type="ECO:0000256" key="1">
    <source>
        <dbReference type="ARBA" id="ARBA00022679"/>
    </source>
</evidence>
<dbReference type="PROSITE" id="PS00108">
    <property type="entry name" value="PROTEIN_KINASE_ST"/>
    <property type="match status" value="1"/>
</dbReference>
<evidence type="ECO:0000256" key="5">
    <source>
        <dbReference type="PROSITE-ProRule" id="PRU00339"/>
    </source>
</evidence>
<dbReference type="InterPro" id="IPR019734">
    <property type="entry name" value="TPR_rpt"/>
</dbReference>
<dbReference type="Gene3D" id="1.25.40.10">
    <property type="entry name" value="Tetratricopeptide repeat domain"/>
    <property type="match status" value="2"/>
</dbReference>
<dbReference type="Proteomes" id="UP000182229">
    <property type="component" value="Unassembled WGS sequence"/>
</dbReference>
<dbReference type="SUPFAM" id="SSF56112">
    <property type="entry name" value="Protein kinase-like (PK-like)"/>
    <property type="match status" value="1"/>
</dbReference>
<gene>
    <name evidence="9" type="ORF">BON30_24625</name>
</gene>
<evidence type="ECO:0000256" key="2">
    <source>
        <dbReference type="ARBA" id="ARBA00022741"/>
    </source>
</evidence>
<name>A0A1L9B7U5_9BACT</name>
<dbReference type="PANTHER" id="PTHR43289">
    <property type="entry name" value="MITOGEN-ACTIVATED PROTEIN KINASE KINASE KINASE 20-RELATED"/>
    <property type="match status" value="1"/>
</dbReference>
<keyword evidence="1" id="KW-0808">Transferase</keyword>
<dbReference type="PROSITE" id="PS00107">
    <property type="entry name" value="PROTEIN_KINASE_ATP"/>
    <property type="match status" value="1"/>
</dbReference>
<dbReference type="RefSeq" id="WP_071900830.1">
    <property type="nucleotide sequence ID" value="NZ_MPIN01000006.1"/>
</dbReference>
<dbReference type="CDD" id="cd14014">
    <property type="entry name" value="STKc_PknB_like"/>
    <property type="match status" value="1"/>
</dbReference>
<dbReference type="Pfam" id="PF13424">
    <property type="entry name" value="TPR_12"/>
    <property type="match status" value="2"/>
</dbReference>
<dbReference type="Pfam" id="PF13374">
    <property type="entry name" value="TPR_10"/>
    <property type="match status" value="1"/>
</dbReference>
<feature type="region of interest" description="Disordered" evidence="7">
    <location>
        <begin position="1"/>
        <end position="38"/>
    </location>
</feature>
<dbReference type="OrthoDB" id="9801841at2"/>
<dbReference type="PROSITE" id="PS50005">
    <property type="entry name" value="TPR"/>
    <property type="match status" value="1"/>
</dbReference>
<evidence type="ECO:0000256" key="3">
    <source>
        <dbReference type="ARBA" id="ARBA00022777"/>
    </source>
</evidence>
<evidence type="ECO:0000256" key="7">
    <source>
        <dbReference type="SAM" id="MobiDB-lite"/>
    </source>
</evidence>
<keyword evidence="2 6" id="KW-0547">Nucleotide-binding</keyword>
<dbReference type="GO" id="GO:0005524">
    <property type="term" value="F:ATP binding"/>
    <property type="evidence" value="ECO:0007669"/>
    <property type="project" value="UniProtKB-UniRule"/>
</dbReference>
<dbReference type="PANTHER" id="PTHR43289:SF6">
    <property type="entry name" value="SERINE_THREONINE-PROTEIN KINASE NEKL-3"/>
    <property type="match status" value="1"/>
</dbReference>
<feature type="binding site" evidence="6">
    <location>
        <position position="74"/>
    </location>
    <ligand>
        <name>ATP</name>
        <dbReference type="ChEBI" id="CHEBI:30616"/>
    </ligand>
</feature>
<keyword evidence="9" id="KW-0723">Serine/threonine-protein kinase</keyword>
<evidence type="ECO:0000259" key="8">
    <source>
        <dbReference type="PROSITE" id="PS50011"/>
    </source>
</evidence>
<dbReference type="InterPro" id="IPR011009">
    <property type="entry name" value="Kinase-like_dom_sf"/>
</dbReference>
<dbReference type="PROSITE" id="PS50011">
    <property type="entry name" value="PROTEIN_KINASE_DOM"/>
    <property type="match status" value="1"/>
</dbReference>
<dbReference type="EMBL" id="MPIN01000006">
    <property type="protein sequence ID" value="OJH38324.1"/>
    <property type="molecule type" value="Genomic_DNA"/>
</dbReference>
<dbReference type="InterPro" id="IPR017441">
    <property type="entry name" value="Protein_kinase_ATP_BS"/>
</dbReference>
<sequence length="876" mass="96954">MSDTEWPADEEGAFESSDKTVTVSERPRSVPREVPPSGTTLAGRYTVLEPLGEGGMSVVLAAYDAQLDRRVALKLLRTRSEPDDDARSELRMVREAQAMARLNHPNVVAVYDSGRLEDGSFFIAMEYVEGQTLRQWMQERPRPWREVLDSFLAAGRGLAAAHEAGLIHRDFKPDNVLVGRDGRVRVTDFGVARTQTLAEAPLPSSARPGAWDAEITLAGFVVGTPRFLAPELLRGAPADARGDVFSFCVALYEALCDQPVFVGDTDVERTQARFEGRINPPPAHLPTWVMRSVLQGLSVDPLQRPASMSTLLEALSDDPDVRRRERLSRIIRVSAGLGLAALAAGGWMQQRDEGPECAHLERELAGVWDDSVRQQVRQALEGTRLDYALATADRVFQTLEDYTRTWTRMRTEACEEARDQAGEPRSLAVLKEYCLERARGRLRALTGLLGRGSDAELLPRAVEAAQGLPPLEYCTDARVLTAAVPPPEDSRVRAQAETLQNEVDKLEALYESGKYAEGLTFGEALLPRVAEVPYPPLRARALFQLAQNLEGAGEFKRAEERVREAIPLAAEGRDDALHAQTWGLLTLLVGNRQGRYQEARDLALITSAVASRTENALARAEALNALGTWWNGVGRHDEAQSCFERALALCQQVRGPRHPYVAGYHSNLGFALFQQGAYAEALRHIVGAQELWEDVLGPEHPYLVHALVSRGMVLWKLDRPEEALAPLERTLALIDNQLGPEHPFRTEPLTLLGSVLADLGRYPEAEERQQQALALKEKVLGAEHPSIAESLLGLGHLRRLQGRTSEAVPLLERALTRAQESTRAEVQFELAQTLWSLGTTPTRARELASEAHAYWQRLGHPEKARTEQWLATHTTP</sequence>
<evidence type="ECO:0000313" key="9">
    <source>
        <dbReference type="EMBL" id="OJH38324.1"/>
    </source>
</evidence>
<protein>
    <submittedName>
        <fullName evidence="9">Serine/threonine protein kinase</fullName>
    </submittedName>
</protein>
<dbReference type="SMART" id="SM00028">
    <property type="entry name" value="TPR"/>
    <property type="match status" value="6"/>
</dbReference>
<keyword evidence="4 6" id="KW-0067">ATP-binding</keyword>
<dbReference type="AlphaFoldDB" id="A0A1L9B7U5"/>
<feature type="compositionally biased region" description="Acidic residues" evidence="7">
    <location>
        <begin position="1"/>
        <end position="13"/>
    </location>
</feature>
<dbReference type="InterPro" id="IPR008271">
    <property type="entry name" value="Ser/Thr_kinase_AS"/>
</dbReference>
<dbReference type="GO" id="GO:0004674">
    <property type="term" value="F:protein serine/threonine kinase activity"/>
    <property type="evidence" value="ECO:0007669"/>
    <property type="project" value="UniProtKB-KW"/>
</dbReference>
<keyword evidence="5" id="KW-0802">TPR repeat</keyword>
<dbReference type="InterPro" id="IPR000719">
    <property type="entry name" value="Prot_kinase_dom"/>
</dbReference>
<comment type="caution">
    <text evidence="9">The sequence shown here is derived from an EMBL/GenBank/DDBJ whole genome shotgun (WGS) entry which is preliminary data.</text>
</comment>
<organism evidence="9 10">
    <name type="scientific">Cystobacter ferrugineus</name>
    <dbReference type="NCBI Taxonomy" id="83449"/>
    <lineage>
        <taxon>Bacteria</taxon>
        <taxon>Pseudomonadati</taxon>
        <taxon>Myxococcota</taxon>
        <taxon>Myxococcia</taxon>
        <taxon>Myxococcales</taxon>
        <taxon>Cystobacterineae</taxon>
        <taxon>Archangiaceae</taxon>
        <taxon>Cystobacter</taxon>
    </lineage>
</organism>
<accession>A0A1L9B7U5</accession>
<proteinExistence type="predicted"/>
<evidence type="ECO:0000256" key="4">
    <source>
        <dbReference type="ARBA" id="ARBA00022840"/>
    </source>
</evidence>
<reference evidence="9 10" key="2">
    <citation type="submission" date="2016-12" db="EMBL/GenBank/DDBJ databases">
        <title>Draft Genome Sequence of Cystobacter ferrugineus Strain Cbfe23.</title>
        <authorList>
            <person name="Akbar S."/>
            <person name="Dowd S.E."/>
            <person name="Stevens D.C."/>
        </authorList>
    </citation>
    <scope>NUCLEOTIDE SEQUENCE [LARGE SCALE GENOMIC DNA]</scope>
    <source>
        <strain evidence="9 10">Cbfe23</strain>
    </source>
</reference>
<evidence type="ECO:0000313" key="10">
    <source>
        <dbReference type="Proteomes" id="UP000182229"/>
    </source>
</evidence>
<evidence type="ECO:0000256" key="6">
    <source>
        <dbReference type="PROSITE-ProRule" id="PRU10141"/>
    </source>
</evidence>
<feature type="domain" description="Protein kinase" evidence="8">
    <location>
        <begin position="45"/>
        <end position="321"/>
    </location>
</feature>
<dbReference type="SUPFAM" id="SSF48452">
    <property type="entry name" value="TPR-like"/>
    <property type="match status" value="2"/>
</dbReference>
<feature type="repeat" description="TPR" evidence="5">
    <location>
        <begin position="620"/>
        <end position="653"/>
    </location>
</feature>
<reference evidence="10" key="1">
    <citation type="submission" date="2016-11" db="EMBL/GenBank/DDBJ databases">
        <authorList>
            <person name="Shukria A."/>
            <person name="Stevens D.C."/>
        </authorList>
    </citation>
    <scope>NUCLEOTIDE SEQUENCE [LARGE SCALE GENOMIC DNA]</scope>
    <source>
        <strain evidence="10">Cbfe23</strain>
    </source>
</reference>
<dbReference type="Pfam" id="PF00069">
    <property type="entry name" value="Pkinase"/>
    <property type="match status" value="1"/>
</dbReference>
<keyword evidence="10" id="KW-1185">Reference proteome</keyword>